<dbReference type="Proteomes" id="UP000719412">
    <property type="component" value="Unassembled WGS sequence"/>
</dbReference>
<proteinExistence type="predicted"/>
<name>A0A8J6HDZ1_TENMO</name>
<evidence type="ECO:0000313" key="1">
    <source>
        <dbReference type="EMBL" id="KAH0812895.1"/>
    </source>
</evidence>
<evidence type="ECO:0000313" key="2">
    <source>
        <dbReference type="Proteomes" id="UP000719412"/>
    </source>
</evidence>
<protein>
    <submittedName>
        <fullName evidence="1">Uncharacterized protein</fullName>
    </submittedName>
</protein>
<sequence length="182" mass="20689">MTASRLPKQEPHRHPNKQITYASIQWAGYTALRESGRIPGLSRNIDRDALIYPPLAWHRGGRARAQTIAHEQKKHARHTADAIALRRRERTHGRLSFIVPHGNRDPNQKLQHSRLEEFPFDPPGPRVSFLRSCGTLAPPLSQRMRRFDSSSRWVCLVGSSSAYETRFLLAAGAVAPVIDYLR</sequence>
<reference evidence="1" key="1">
    <citation type="journal article" date="2020" name="J Insects Food Feed">
        <title>The yellow mealworm (Tenebrio molitor) genome: a resource for the emerging insects as food and feed industry.</title>
        <authorList>
            <person name="Eriksson T."/>
            <person name="Andere A."/>
            <person name="Kelstrup H."/>
            <person name="Emery V."/>
            <person name="Picard C."/>
        </authorList>
    </citation>
    <scope>NUCLEOTIDE SEQUENCE</scope>
    <source>
        <strain evidence="1">Stoneville</strain>
        <tissue evidence="1">Whole head</tissue>
    </source>
</reference>
<accession>A0A8J6HDZ1</accession>
<comment type="caution">
    <text evidence="1">The sequence shown here is derived from an EMBL/GenBank/DDBJ whole genome shotgun (WGS) entry which is preliminary data.</text>
</comment>
<dbReference type="AlphaFoldDB" id="A0A8J6HDZ1"/>
<gene>
    <name evidence="1" type="ORF">GEV33_009896</name>
</gene>
<dbReference type="EMBL" id="JABDTM020025727">
    <property type="protein sequence ID" value="KAH0812895.1"/>
    <property type="molecule type" value="Genomic_DNA"/>
</dbReference>
<keyword evidence="2" id="KW-1185">Reference proteome</keyword>
<reference evidence="1" key="2">
    <citation type="submission" date="2021-08" db="EMBL/GenBank/DDBJ databases">
        <authorList>
            <person name="Eriksson T."/>
        </authorList>
    </citation>
    <scope>NUCLEOTIDE SEQUENCE</scope>
    <source>
        <strain evidence="1">Stoneville</strain>
        <tissue evidence="1">Whole head</tissue>
    </source>
</reference>
<organism evidence="1 2">
    <name type="scientific">Tenebrio molitor</name>
    <name type="common">Yellow mealworm beetle</name>
    <dbReference type="NCBI Taxonomy" id="7067"/>
    <lineage>
        <taxon>Eukaryota</taxon>
        <taxon>Metazoa</taxon>
        <taxon>Ecdysozoa</taxon>
        <taxon>Arthropoda</taxon>
        <taxon>Hexapoda</taxon>
        <taxon>Insecta</taxon>
        <taxon>Pterygota</taxon>
        <taxon>Neoptera</taxon>
        <taxon>Endopterygota</taxon>
        <taxon>Coleoptera</taxon>
        <taxon>Polyphaga</taxon>
        <taxon>Cucujiformia</taxon>
        <taxon>Tenebrionidae</taxon>
        <taxon>Tenebrio</taxon>
    </lineage>
</organism>